<accession>A0A0B6YK97</accession>
<protein>
    <submittedName>
        <fullName evidence="1">Uncharacterized protein</fullName>
    </submittedName>
</protein>
<organism evidence="1">
    <name type="scientific">Arion vulgaris</name>
    <dbReference type="NCBI Taxonomy" id="1028688"/>
    <lineage>
        <taxon>Eukaryota</taxon>
        <taxon>Metazoa</taxon>
        <taxon>Spiralia</taxon>
        <taxon>Lophotrochozoa</taxon>
        <taxon>Mollusca</taxon>
        <taxon>Gastropoda</taxon>
        <taxon>Heterobranchia</taxon>
        <taxon>Euthyneura</taxon>
        <taxon>Panpulmonata</taxon>
        <taxon>Eupulmonata</taxon>
        <taxon>Stylommatophora</taxon>
        <taxon>Helicina</taxon>
        <taxon>Arionoidea</taxon>
        <taxon>Arionidae</taxon>
        <taxon>Arion</taxon>
    </lineage>
</organism>
<dbReference type="EMBL" id="HACG01009768">
    <property type="protein sequence ID" value="CEK56633.1"/>
    <property type="molecule type" value="Transcribed_RNA"/>
</dbReference>
<sequence length="68" mass="7494">ISITLGVPSESLSCDVVMRSPQCISYPSSPSATYLLFQLLLSRSLFFNVCARIYASHSHLAIREADVM</sequence>
<proteinExistence type="predicted"/>
<feature type="non-terminal residue" evidence="1">
    <location>
        <position position="1"/>
    </location>
</feature>
<feature type="non-terminal residue" evidence="1">
    <location>
        <position position="68"/>
    </location>
</feature>
<gene>
    <name evidence="1" type="primary">ORF28123</name>
</gene>
<name>A0A0B6YK97_9EUPU</name>
<dbReference type="AlphaFoldDB" id="A0A0B6YK97"/>
<evidence type="ECO:0000313" key="1">
    <source>
        <dbReference type="EMBL" id="CEK56633.1"/>
    </source>
</evidence>
<reference evidence="1" key="1">
    <citation type="submission" date="2014-12" db="EMBL/GenBank/DDBJ databases">
        <title>Insight into the proteome of Arion vulgaris.</title>
        <authorList>
            <person name="Aradska J."/>
            <person name="Bulat T."/>
            <person name="Smidak R."/>
            <person name="Sarate P."/>
            <person name="Gangsoo J."/>
            <person name="Sialana F."/>
            <person name="Bilban M."/>
            <person name="Lubec G."/>
        </authorList>
    </citation>
    <scope>NUCLEOTIDE SEQUENCE</scope>
    <source>
        <tissue evidence="1">Skin</tissue>
    </source>
</reference>